<name>A0AAN5I541_9BILA</name>
<dbReference type="InterPro" id="IPR016186">
    <property type="entry name" value="C-type_lectin-like/link_sf"/>
</dbReference>
<dbReference type="AlphaFoldDB" id="A0AAN5I541"/>
<evidence type="ECO:0000313" key="3">
    <source>
        <dbReference type="EMBL" id="GMR52632.1"/>
    </source>
</evidence>
<sequence>SSIVLSLLLPLVFVVVQTQYRCDNDPMIPGYMSIGKYCYYFDDRTTRDSFDQQRETCKSLGGDLAGFETKEDQNQLLNSVIERKAYSFNPFYIGLFCNRTIDSWDWMNPGV</sequence>
<evidence type="ECO:0000256" key="1">
    <source>
        <dbReference type="SAM" id="SignalP"/>
    </source>
</evidence>
<keyword evidence="4" id="KW-1185">Reference proteome</keyword>
<proteinExistence type="predicted"/>
<dbReference type="PROSITE" id="PS50041">
    <property type="entry name" value="C_TYPE_LECTIN_2"/>
    <property type="match status" value="1"/>
</dbReference>
<dbReference type="CDD" id="cd00037">
    <property type="entry name" value="CLECT"/>
    <property type="match status" value="1"/>
</dbReference>
<dbReference type="Pfam" id="PF00059">
    <property type="entry name" value="Lectin_C"/>
    <property type="match status" value="1"/>
</dbReference>
<accession>A0AAN5I541</accession>
<dbReference type="SUPFAM" id="SSF56436">
    <property type="entry name" value="C-type lectin-like"/>
    <property type="match status" value="1"/>
</dbReference>
<dbReference type="Gene3D" id="3.10.100.10">
    <property type="entry name" value="Mannose-Binding Protein A, subunit A"/>
    <property type="match status" value="1"/>
</dbReference>
<evidence type="ECO:0000313" key="4">
    <source>
        <dbReference type="Proteomes" id="UP001328107"/>
    </source>
</evidence>
<comment type="caution">
    <text evidence="3">The sequence shown here is derived from an EMBL/GenBank/DDBJ whole genome shotgun (WGS) entry which is preliminary data.</text>
</comment>
<keyword evidence="1" id="KW-0732">Signal</keyword>
<organism evidence="3 4">
    <name type="scientific">Pristionchus mayeri</name>
    <dbReference type="NCBI Taxonomy" id="1317129"/>
    <lineage>
        <taxon>Eukaryota</taxon>
        <taxon>Metazoa</taxon>
        <taxon>Ecdysozoa</taxon>
        <taxon>Nematoda</taxon>
        <taxon>Chromadorea</taxon>
        <taxon>Rhabditida</taxon>
        <taxon>Rhabditina</taxon>
        <taxon>Diplogasteromorpha</taxon>
        <taxon>Diplogasteroidea</taxon>
        <taxon>Neodiplogasteridae</taxon>
        <taxon>Pristionchus</taxon>
    </lineage>
</organism>
<gene>
    <name evidence="3" type="ORF">PMAYCL1PPCAC_22827</name>
</gene>
<feature type="non-terminal residue" evidence="3">
    <location>
        <position position="1"/>
    </location>
</feature>
<protein>
    <recommendedName>
        <fullName evidence="2">C-type lectin domain-containing protein</fullName>
    </recommendedName>
</protein>
<feature type="non-terminal residue" evidence="3">
    <location>
        <position position="111"/>
    </location>
</feature>
<dbReference type="InterPro" id="IPR016187">
    <property type="entry name" value="CTDL_fold"/>
</dbReference>
<feature type="signal peptide" evidence="1">
    <location>
        <begin position="1"/>
        <end position="18"/>
    </location>
</feature>
<evidence type="ECO:0000259" key="2">
    <source>
        <dbReference type="PROSITE" id="PS50041"/>
    </source>
</evidence>
<feature type="domain" description="C-type lectin" evidence="2">
    <location>
        <begin position="34"/>
        <end position="111"/>
    </location>
</feature>
<dbReference type="InterPro" id="IPR001304">
    <property type="entry name" value="C-type_lectin-like"/>
</dbReference>
<dbReference type="Proteomes" id="UP001328107">
    <property type="component" value="Unassembled WGS sequence"/>
</dbReference>
<reference evidence="4" key="1">
    <citation type="submission" date="2022-10" db="EMBL/GenBank/DDBJ databases">
        <title>Genome assembly of Pristionchus species.</title>
        <authorList>
            <person name="Yoshida K."/>
            <person name="Sommer R.J."/>
        </authorList>
    </citation>
    <scope>NUCLEOTIDE SEQUENCE [LARGE SCALE GENOMIC DNA]</scope>
    <source>
        <strain evidence="4">RS5460</strain>
    </source>
</reference>
<dbReference type="EMBL" id="BTRK01000005">
    <property type="protein sequence ID" value="GMR52632.1"/>
    <property type="molecule type" value="Genomic_DNA"/>
</dbReference>
<feature type="chain" id="PRO_5042988184" description="C-type lectin domain-containing protein" evidence="1">
    <location>
        <begin position="19"/>
        <end position="111"/>
    </location>
</feature>